<evidence type="ECO:0000256" key="2">
    <source>
        <dbReference type="ARBA" id="ARBA00008064"/>
    </source>
</evidence>
<keyword evidence="5 10" id="KW-1029">Fimbrium biogenesis</keyword>
<evidence type="ECO:0000313" key="13">
    <source>
        <dbReference type="EMBL" id="MFM9519371.1"/>
    </source>
</evidence>
<dbReference type="Proteomes" id="UP001631987">
    <property type="component" value="Unassembled WGS sequence"/>
</dbReference>
<evidence type="ECO:0000256" key="8">
    <source>
        <dbReference type="ARBA" id="ARBA00023136"/>
    </source>
</evidence>
<dbReference type="Pfam" id="PF13954">
    <property type="entry name" value="PapC_N"/>
    <property type="match status" value="1"/>
</dbReference>
<dbReference type="InterPro" id="IPR018030">
    <property type="entry name" value="Fimbrial_membr_usher_CS"/>
</dbReference>
<dbReference type="InterPro" id="IPR043142">
    <property type="entry name" value="PapC-like_C_sf"/>
</dbReference>
<protein>
    <submittedName>
        <fullName evidence="13">Fimbria/pilus outer membrane usher protein</fullName>
    </submittedName>
</protein>
<comment type="similarity">
    <text evidence="2 10">Belongs to the fimbrial export usher family.</text>
</comment>
<organism evidence="13 14">
    <name type="scientific">Pseudomonas monachiensis</name>
    <dbReference type="NCBI Taxonomy" id="3060212"/>
    <lineage>
        <taxon>Bacteria</taxon>
        <taxon>Pseudomonadati</taxon>
        <taxon>Pseudomonadota</taxon>
        <taxon>Gammaproteobacteria</taxon>
        <taxon>Pseudomonadales</taxon>
        <taxon>Pseudomonadaceae</taxon>
        <taxon>Pseudomonas</taxon>
    </lineage>
</organism>
<dbReference type="InterPro" id="IPR025949">
    <property type="entry name" value="PapC-like_C"/>
</dbReference>
<dbReference type="Gene3D" id="3.10.20.410">
    <property type="match status" value="1"/>
</dbReference>
<keyword evidence="14" id="KW-1185">Reference proteome</keyword>
<accession>A0ABW9HCV1</accession>
<comment type="caution">
    <text evidence="13">The sequence shown here is derived from an EMBL/GenBank/DDBJ whole genome shotgun (WGS) entry which is preliminary data.</text>
</comment>
<dbReference type="Pfam" id="PF00577">
    <property type="entry name" value="Usher"/>
    <property type="match status" value="1"/>
</dbReference>
<dbReference type="InterPro" id="IPR037224">
    <property type="entry name" value="PapC_N_sf"/>
</dbReference>
<gene>
    <name evidence="13" type="ORF">ACKKH4_19235</name>
</gene>
<evidence type="ECO:0000259" key="12">
    <source>
        <dbReference type="Pfam" id="PF13954"/>
    </source>
</evidence>
<dbReference type="Pfam" id="PF13953">
    <property type="entry name" value="PapC_C"/>
    <property type="match status" value="1"/>
</dbReference>
<dbReference type="Gene3D" id="2.60.40.2070">
    <property type="match status" value="1"/>
</dbReference>
<evidence type="ECO:0000259" key="11">
    <source>
        <dbReference type="Pfam" id="PF13953"/>
    </source>
</evidence>
<evidence type="ECO:0000256" key="7">
    <source>
        <dbReference type="ARBA" id="ARBA00022729"/>
    </source>
</evidence>
<dbReference type="InterPro" id="IPR000015">
    <property type="entry name" value="Fimb_usher"/>
</dbReference>
<dbReference type="PROSITE" id="PS01151">
    <property type="entry name" value="FIMBRIAL_USHER"/>
    <property type="match status" value="1"/>
</dbReference>
<comment type="subcellular location">
    <subcellularLocation>
        <location evidence="1 10">Cell outer membrane</location>
        <topology evidence="1 10">Multi-pass membrane protein</topology>
    </subcellularLocation>
</comment>
<keyword evidence="9 10" id="KW-0998">Cell outer membrane</keyword>
<dbReference type="RefSeq" id="WP_409078953.1">
    <property type="nucleotide sequence ID" value="NZ_CP178857.1"/>
</dbReference>
<keyword evidence="3 10" id="KW-0813">Transport</keyword>
<dbReference type="Gene3D" id="2.60.40.2610">
    <property type="entry name" value="Outer membrane usher protein FimD, plug domain"/>
    <property type="match status" value="1"/>
</dbReference>
<dbReference type="SUPFAM" id="SSF141729">
    <property type="entry name" value="FimD N-terminal domain-like"/>
    <property type="match status" value="1"/>
</dbReference>
<evidence type="ECO:0000256" key="3">
    <source>
        <dbReference type="ARBA" id="ARBA00022448"/>
    </source>
</evidence>
<evidence type="ECO:0000313" key="14">
    <source>
        <dbReference type="Proteomes" id="UP001631987"/>
    </source>
</evidence>
<dbReference type="InterPro" id="IPR025885">
    <property type="entry name" value="PapC_N"/>
</dbReference>
<evidence type="ECO:0000256" key="10">
    <source>
        <dbReference type="RuleBase" id="RU003884"/>
    </source>
</evidence>
<evidence type="ECO:0000256" key="5">
    <source>
        <dbReference type="ARBA" id="ARBA00022558"/>
    </source>
</evidence>
<dbReference type="EMBL" id="JBJVNW010000010">
    <property type="protein sequence ID" value="MFM9519371.1"/>
    <property type="molecule type" value="Genomic_DNA"/>
</dbReference>
<evidence type="ECO:0000256" key="9">
    <source>
        <dbReference type="ARBA" id="ARBA00023237"/>
    </source>
</evidence>
<dbReference type="InterPro" id="IPR042186">
    <property type="entry name" value="FimD_plug_dom"/>
</dbReference>
<keyword evidence="4" id="KW-1134">Transmembrane beta strand</keyword>
<evidence type="ECO:0000256" key="1">
    <source>
        <dbReference type="ARBA" id="ARBA00004571"/>
    </source>
</evidence>
<dbReference type="PANTHER" id="PTHR30451">
    <property type="entry name" value="OUTER MEMBRANE USHER PROTEIN"/>
    <property type="match status" value="1"/>
</dbReference>
<reference evidence="13 14" key="1">
    <citation type="submission" date="2024-12" db="EMBL/GenBank/DDBJ databases">
        <title>Pseudomonas species isolated from Lotus nodules promote plant growth.</title>
        <authorList>
            <person name="Yu Y.-H."/>
            <person name="Kurtenbach J."/>
            <person name="Crosbie D."/>
            <person name="Brachmann A."/>
            <person name="Marin M."/>
        </authorList>
    </citation>
    <scope>NUCLEOTIDE SEQUENCE [LARGE SCALE GENOMIC DNA]</scope>
    <source>
        <strain evidence="13 14">PLb12A</strain>
    </source>
</reference>
<sequence length="837" mass="91848">MPFYTQRRMPVAQRLLHVFVFTGAGSVLLGNKSALADAPVEFQSTFMRQLDNHASDAGALALKTLSANQDLAPGRYLVSIEVNRSFFDQREIEFTANAQGDGLSPCLSRQLLLDMGIRLDSLAETESLTDACVDLPRLVPGALIELHGGQLLLSLSIPQIAMRRDVVGYVDPQRWDYGINSAFINYQVSAQQGRNPSGHNSSQDLFLNSGLNLGAWRLRSNNAFRSDAQGERSWTRAYTYVQRDLPGMHSQLTVGETFTPGDVFKSVPIKGIQVASDMSMLPDSQQHYAPIVRGVAQTRARLEIRQNGYPIYSSYVSPGPYEIDDLTIGGGSGELEIILTEADGQVRRFTQPYATLSNLLREGVWRYSTSLGRYNAASSSTDDTPLWQGTLATGTGWNSTLYGGLMANEFYRAGTFGVGRNFGSLGALSLDVTRSSADIDSTNSSRNVQGMSYAIKYGKTFETRTNLRFAGYRYSTEGYRDFTEAVRERSADQRFRGSRRSLLEASVFQNIASDSSLSLTLSQEDFWQSDYQQRQFQFNFNSRYKSINYSLYASQSLNDEQSNDRQLGLSVSFPLDFGNSTTATFDLRESRGSMNERASLSGRSEGDRLNYRASLSNNEQHQQTAELAVGYQTAFASVGAGITQGTDYNNLSVNATGALLAHAEGIEFGPYLGETSGLAYVPGIADVGLLNASSAKTNDRGYALIPYLQPYRVNRVILDTNQLDPNVEIENGVTQVVPRRGAVVKATFPARTVQRLLLTTRDSQGAPLPFGAQVSNAAGEVLGVVGQAGQVLLGTVDGQQTFDVRWGNAATEQCRLHADVKNMPLDQGYRVQDLTCR</sequence>
<feature type="domain" description="PapC N-terminal" evidence="12">
    <location>
        <begin position="41"/>
        <end position="189"/>
    </location>
</feature>
<evidence type="ECO:0000256" key="4">
    <source>
        <dbReference type="ARBA" id="ARBA00022452"/>
    </source>
</evidence>
<keyword evidence="6 10" id="KW-0812">Transmembrane</keyword>
<dbReference type="PANTHER" id="PTHR30451:SF21">
    <property type="entry name" value="FIMBRIAL USHER DOMAIN-CONTAINING PROTEIN YDET-RELATED"/>
    <property type="match status" value="1"/>
</dbReference>
<keyword evidence="8 10" id="KW-0472">Membrane</keyword>
<name>A0ABW9HCV1_9PSED</name>
<proteinExistence type="inferred from homology"/>
<keyword evidence="7" id="KW-0732">Signal</keyword>
<feature type="domain" description="PapC-like C-terminal" evidence="11">
    <location>
        <begin position="757"/>
        <end position="820"/>
    </location>
</feature>
<dbReference type="Gene3D" id="2.60.40.3110">
    <property type="match status" value="1"/>
</dbReference>
<evidence type="ECO:0000256" key="6">
    <source>
        <dbReference type="ARBA" id="ARBA00022692"/>
    </source>
</evidence>